<comment type="caution">
    <text evidence="8">The sequence shown here is derived from an EMBL/GenBank/DDBJ whole genome shotgun (WGS) entry which is preliminary data.</text>
</comment>
<dbReference type="GO" id="GO:0006511">
    <property type="term" value="P:ubiquitin-dependent protein catabolic process"/>
    <property type="evidence" value="ECO:0007669"/>
    <property type="project" value="TreeGrafter"/>
</dbReference>
<evidence type="ECO:0000259" key="7">
    <source>
        <dbReference type="PROSITE" id="PS50237"/>
    </source>
</evidence>
<gene>
    <name evidence="8" type="ORF">MKW98_012111</name>
</gene>
<dbReference type="InterPro" id="IPR035983">
    <property type="entry name" value="Hect_E3_ubiquitin_ligase"/>
</dbReference>
<protein>
    <recommendedName>
        <fullName evidence="3">HECT-type E3 ubiquitin transferase</fullName>
        <ecNumber evidence="3">2.3.2.26</ecNumber>
    </recommendedName>
</protein>
<dbReference type="InterPro" id="IPR050409">
    <property type="entry name" value="E3_ubiq-protein_ligase"/>
</dbReference>
<dbReference type="Gene3D" id="3.30.2160.10">
    <property type="entry name" value="Hect, E3 ligase catalytic domain"/>
    <property type="match status" value="1"/>
</dbReference>
<dbReference type="EMBL" id="JAJJMB010001367">
    <property type="protein sequence ID" value="KAI3957236.1"/>
    <property type="molecule type" value="Genomic_DNA"/>
</dbReference>
<dbReference type="PANTHER" id="PTHR11254:SF424">
    <property type="entry name" value="E3 UBIQUITIN-PROTEIN LIGASE UPL5"/>
    <property type="match status" value="1"/>
</dbReference>
<keyword evidence="9" id="KW-1185">Reference proteome</keyword>
<sequence>TNSPSIQSQLNYLHDLRIRVILVGRCCNWDQFRAAVEMGDCQNDIGTSVMASELVWRSEEETKAAKDLVSSIASLCSLFEKLISLVKDYLITFPTYYVHDSHEHIIEFRSSSIAEALVSLESIKLFLYPNIRSMPRLIRKHCVRLVLDFCKSLYREDKHGDQHPLYYYSCRKTLVSLLKLMGFKNTSKYIYVTQRSDTIRKLYPFVRELAKSLCRGIHKFRELSHAKVPTSLRLSIENDVQLLAFFSRYVIRAIEDHVILKCQSLPLNMYDDIFEKPCYLGEILFLENMYEDLNLEFIQFLAKVKGDVWYGIFFDYTPTWPSYLSVLRELKKFSKIFLNYEKDLLTQVSKYPYQMDILVRLSKRSDDLLWLLDYKNLIYPISRDYLLMKMFPEVKLDFENQHKMLIDRSHILTESFEQLSLGTSKSLRCGLSVEFRNEEAVGYGVLREWFFIICQELFDPKGSLFLACPSDPRRFFPNPAPVVPRHRNYFVFAGRVIALALMHKWVISLDDIEDADPVMYKSCKRILEMDADSADSEALGLTFLCPGGNSIIVNSKNREQYIELLIQHCFVKSIAKKLSYFTRGFGDILYLDLMLLGSGEAISVKDWKPHTEYQICWFWEVVRGYVYEAETRASLFLDLCELPSCKWIL</sequence>
<name>A0AAD4XUK6_9MAGN</name>
<dbReference type="PANTHER" id="PTHR11254">
    <property type="entry name" value="HECT DOMAIN UBIQUITIN-PROTEIN LIGASE"/>
    <property type="match status" value="1"/>
</dbReference>
<dbReference type="AlphaFoldDB" id="A0AAD4XUK6"/>
<dbReference type="SUPFAM" id="SSF56204">
    <property type="entry name" value="Hect, E3 ligase catalytic domain"/>
    <property type="match status" value="1"/>
</dbReference>
<evidence type="ECO:0000313" key="8">
    <source>
        <dbReference type="EMBL" id="KAI3957236.1"/>
    </source>
</evidence>
<comment type="catalytic activity">
    <reaction evidence="1">
        <text>S-ubiquitinyl-[E2 ubiquitin-conjugating enzyme]-L-cysteine + [acceptor protein]-L-lysine = [E2 ubiquitin-conjugating enzyme]-L-cysteine + N(6)-ubiquitinyl-[acceptor protein]-L-lysine.</text>
        <dbReference type="EC" id="2.3.2.26"/>
    </reaction>
</comment>
<dbReference type="EC" id="2.3.2.26" evidence="3"/>
<dbReference type="Pfam" id="PF00632">
    <property type="entry name" value="HECT"/>
    <property type="match status" value="1"/>
</dbReference>
<accession>A0AAD4XUK6</accession>
<reference evidence="8" key="1">
    <citation type="submission" date="2022-04" db="EMBL/GenBank/DDBJ databases">
        <title>A functionally conserved STORR gene fusion in Papaver species that diverged 16.8 million years ago.</title>
        <authorList>
            <person name="Catania T."/>
        </authorList>
    </citation>
    <scope>NUCLEOTIDE SEQUENCE</scope>
    <source>
        <strain evidence="8">S-188037</strain>
    </source>
</reference>
<dbReference type="SMART" id="SM00119">
    <property type="entry name" value="HECTc"/>
    <property type="match status" value="1"/>
</dbReference>
<dbReference type="Gene3D" id="3.90.1750.10">
    <property type="entry name" value="Hect, E3 ligase catalytic domains"/>
    <property type="match status" value="1"/>
</dbReference>
<organism evidence="8 9">
    <name type="scientific">Papaver atlanticum</name>
    <dbReference type="NCBI Taxonomy" id="357466"/>
    <lineage>
        <taxon>Eukaryota</taxon>
        <taxon>Viridiplantae</taxon>
        <taxon>Streptophyta</taxon>
        <taxon>Embryophyta</taxon>
        <taxon>Tracheophyta</taxon>
        <taxon>Spermatophyta</taxon>
        <taxon>Magnoliopsida</taxon>
        <taxon>Ranunculales</taxon>
        <taxon>Papaveraceae</taxon>
        <taxon>Papaveroideae</taxon>
        <taxon>Papaver</taxon>
    </lineage>
</organism>
<evidence type="ECO:0000256" key="5">
    <source>
        <dbReference type="ARBA" id="ARBA00022786"/>
    </source>
</evidence>
<evidence type="ECO:0000256" key="6">
    <source>
        <dbReference type="PROSITE-ProRule" id="PRU00104"/>
    </source>
</evidence>
<comment type="pathway">
    <text evidence="2">Protein modification; protein ubiquitination.</text>
</comment>
<proteinExistence type="predicted"/>
<dbReference type="GO" id="GO:0061630">
    <property type="term" value="F:ubiquitin protein ligase activity"/>
    <property type="evidence" value="ECO:0007669"/>
    <property type="project" value="UniProtKB-EC"/>
</dbReference>
<dbReference type="InterPro" id="IPR000569">
    <property type="entry name" value="HECT_dom"/>
</dbReference>
<dbReference type="GO" id="GO:0000209">
    <property type="term" value="P:protein polyubiquitination"/>
    <property type="evidence" value="ECO:0007669"/>
    <property type="project" value="TreeGrafter"/>
</dbReference>
<feature type="domain" description="HECT" evidence="7">
    <location>
        <begin position="423"/>
        <end position="637"/>
    </location>
</feature>
<keyword evidence="4" id="KW-0808">Transferase</keyword>
<keyword evidence="5 6" id="KW-0833">Ubl conjugation pathway</keyword>
<dbReference type="GO" id="GO:0005737">
    <property type="term" value="C:cytoplasm"/>
    <property type="evidence" value="ECO:0007669"/>
    <property type="project" value="TreeGrafter"/>
</dbReference>
<dbReference type="PROSITE" id="PS50237">
    <property type="entry name" value="HECT"/>
    <property type="match status" value="1"/>
</dbReference>
<evidence type="ECO:0000256" key="4">
    <source>
        <dbReference type="ARBA" id="ARBA00022679"/>
    </source>
</evidence>
<evidence type="ECO:0000313" key="9">
    <source>
        <dbReference type="Proteomes" id="UP001202328"/>
    </source>
</evidence>
<feature type="non-terminal residue" evidence="8">
    <location>
        <position position="649"/>
    </location>
</feature>
<dbReference type="Proteomes" id="UP001202328">
    <property type="component" value="Unassembled WGS sequence"/>
</dbReference>
<evidence type="ECO:0000256" key="2">
    <source>
        <dbReference type="ARBA" id="ARBA00004906"/>
    </source>
</evidence>
<comment type="caution">
    <text evidence="6">Lacks conserved residue(s) required for the propagation of feature annotation.</text>
</comment>
<evidence type="ECO:0000256" key="3">
    <source>
        <dbReference type="ARBA" id="ARBA00012485"/>
    </source>
</evidence>
<evidence type="ECO:0000256" key="1">
    <source>
        <dbReference type="ARBA" id="ARBA00000885"/>
    </source>
</evidence>